<sequence length="764" mass="84933">MSTEDPYGGFNDYDHAYDLDNVYNDKEFLQAVARSSHGRRPVTGQRPIGFATGLAPPTSLGRMPTTLGTGLRSSIGTRKGEIARPMTAVRAAGYTSGGRKSTFEGIQAVAMDKKVDLARQKMLKLESQTFELLKESIFATFEGIQAVAMDKKVDLARQKMLKLESQTFELLKESIFAYEQKNFKVALEKAKEAGRKEREAAKQREQHKLGDVYADMTFAVLNNLAQQYMANGMLNDALNTYHVIVKEPMYANAGRLKDGPGPDPAVSGKASVQGSEQRRSCAGATRKQMGERTILTAAKMISPRIASSFSDGYAWCVEAIKQSVYSSLAIELEINKAADLLKQGDVEAAVEALVAFNNKESKVGSAVANNLALINYYKGKSKHAEAAQFADQALSLDRYNSNALVNRGNIYHSMGDVKSAQQCYREALQVESGCVQALYNLGILAKEQGSFEEALQIFYKLQVMLKDDPQVICQLAAIYEAVEDTAQAIELYSTLDDDLDPSMAVKLGKVLDAEGDKAGAFTAFYNSYRMFPADIEVIEWMGAYYLDTQFPDKAVNYFEKAALLEPENIKWQLLMASCQRRTGNFQKALELYKQIHRKFPTNVECLKFLVQLCRDLRMPEEKDYARKLKKLEDTHRLRAQRETDSSQGKRRAINSAQSLTVSSPGNRPDSRTVSSRASIRTSQSARQLLEGSDEFHVSKRELDSADLSYKDPVGPLPNSADLSYKDPVGPLPSRPKTGAKRETNVDEYFDDVDIFEDDLLPEGE</sequence>
<proteinExistence type="predicted"/>
<name>A0AC34QRH4_9BILA</name>
<organism evidence="1 2">
    <name type="scientific">Panagrolaimus sp. JU765</name>
    <dbReference type="NCBI Taxonomy" id="591449"/>
    <lineage>
        <taxon>Eukaryota</taxon>
        <taxon>Metazoa</taxon>
        <taxon>Ecdysozoa</taxon>
        <taxon>Nematoda</taxon>
        <taxon>Chromadorea</taxon>
        <taxon>Rhabditida</taxon>
        <taxon>Tylenchina</taxon>
        <taxon>Panagrolaimomorpha</taxon>
        <taxon>Panagrolaimoidea</taxon>
        <taxon>Panagrolaimidae</taxon>
        <taxon>Panagrolaimus</taxon>
    </lineage>
</organism>
<reference evidence="2" key="1">
    <citation type="submission" date="2022-11" db="UniProtKB">
        <authorList>
            <consortium name="WormBaseParasite"/>
        </authorList>
    </citation>
    <scope>IDENTIFICATION</scope>
</reference>
<dbReference type="WBParaSite" id="JU765_v2.g18622.t2">
    <property type="protein sequence ID" value="JU765_v2.g18622.t2"/>
    <property type="gene ID" value="JU765_v2.g18622"/>
</dbReference>
<evidence type="ECO:0000313" key="1">
    <source>
        <dbReference type="Proteomes" id="UP000887576"/>
    </source>
</evidence>
<protein>
    <submittedName>
        <fullName evidence="2">Intraflagellar transport 88</fullName>
    </submittedName>
</protein>
<dbReference type="Proteomes" id="UP000887576">
    <property type="component" value="Unplaced"/>
</dbReference>
<accession>A0AC34QRH4</accession>
<evidence type="ECO:0000313" key="2">
    <source>
        <dbReference type="WBParaSite" id="JU765_v2.g18622.t2"/>
    </source>
</evidence>